<dbReference type="AlphaFoldDB" id="A0A830I0H4"/>
<feature type="compositionally biased region" description="Polar residues" evidence="1">
    <location>
        <begin position="58"/>
        <end position="70"/>
    </location>
</feature>
<gene>
    <name evidence="2" type="ORF">PPROV_000994100</name>
</gene>
<keyword evidence="3" id="KW-1185">Reference proteome</keyword>
<reference evidence="2" key="1">
    <citation type="submission" date="2020-10" db="EMBL/GenBank/DDBJ databases">
        <title>Unveiling of a novel bifunctional photoreceptor, Dualchrome1, isolated from a cosmopolitan green alga.</title>
        <authorList>
            <person name="Suzuki S."/>
            <person name="Kawachi M."/>
        </authorList>
    </citation>
    <scope>NUCLEOTIDE SEQUENCE</scope>
    <source>
        <strain evidence="2">NIES 2893</strain>
    </source>
</reference>
<organism evidence="2 3">
    <name type="scientific">Pycnococcus provasolii</name>
    <dbReference type="NCBI Taxonomy" id="41880"/>
    <lineage>
        <taxon>Eukaryota</taxon>
        <taxon>Viridiplantae</taxon>
        <taxon>Chlorophyta</taxon>
        <taxon>Pseudoscourfieldiophyceae</taxon>
        <taxon>Pseudoscourfieldiales</taxon>
        <taxon>Pycnococcaceae</taxon>
        <taxon>Pycnococcus</taxon>
    </lineage>
</organism>
<dbReference type="Proteomes" id="UP000660262">
    <property type="component" value="Unassembled WGS sequence"/>
</dbReference>
<protein>
    <submittedName>
        <fullName evidence="2">Uncharacterized protein</fullName>
    </submittedName>
</protein>
<evidence type="ECO:0000313" key="3">
    <source>
        <dbReference type="Proteomes" id="UP000660262"/>
    </source>
</evidence>
<feature type="compositionally biased region" description="Polar residues" evidence="1">
    <location>
        <begin position="122"/>
        <end position="135"/>
    </location>
</feature>
<feature type="compositionally biased region" description="Low complexity" evidence="1">
    <location>
        <begin position="77"/>
        <end position="93"/>
    </location>
</feature>
<name>A0A830I0H4_9CHLO</name>
<feature type="region of interest" description="Disordered" evidence="1">
    <location>
        <begin position="1"/>
        <end position="135"/>
    </location>
</feature>
<proteinExistence type="predicted"/>
<evidence type="ECO:0000313" key="2">
    <source>
        <dbReference type="EMBL" id="GHP11211.1"/>
    </source>
</evidence>
<feature type="compositionally biased region" description="Polar residues" evidence="1">
    <location>
        <begin position="17"/>
        <end position="35"/>
    </location>
</feature>
<dbReference type="EMBL" id="BNJQ01000033">
    <property type="protein sequence ID" value="GHP11211.1"/>
    <property type="molecule type" value="Genomic_DNA"/>
</dbReference>
<sequence>MDTKFDFFAPGPVATGMDTSATTASTVSHRVQQKSPAMVAGRKLAASKPVWGARTPPHSLTPTTTASSSQKTHRKSTTPAPATTPRTAPTSSAIRRSMQQQPQPLPTAGMRQPSPKPRRMGSHTSNPMHSMQSQDNPLLRLLRNQGKATLHQTSSEKQAAFVYARELPSVC</sequence>
<comment type="caution">
    <text evidence="2">The sequence shown here is derived from an EMBL/GenBank/DDBJ whole genome shotgun (WGS) entry which is preliminary data.</text>
</comment>
<evidence type="ECO:0000256" key="1">
    <source>
        <dbReference type="SAM" id="MobiDB-lite"/>
    </source>
</evidence>
<accession>A0A830I0H4</accession>